<reference evidence="1 2" key="1">
    <citation type="journal article" date="2025" name="Int. J. Syst. Evol. Microbiol.">
        <title>Desulfovibrio falkowii sp. nov., Porphyromonas miyakawae sp. nov., Mediterraneibacter flintii sp. nov. and Owariibacterium komagatae gen. nov., sp. nov., isolated from human faeces.</title>
        <authorList>
            <person name="Hamaguchi T."/>
            <person name="Ohara M."/>
            <person name="Hisatomi A."/>
            <person name="Sekiguchi K."/>
            <person name="Takeda J.I."/>
            <person name="Ueyama J."/>
            <person name="Ito M."/>
            <person name="Nishiwaki H."/>
            <person name="Ogi T."/>
            <person name="Hirayama M."/>
            <person name="Ohkuma M."/>
            <person name="Sakamoto M."/>
            <person name="Ohno K."/>
        </authorList>
    </citation>
    <scope>NUCLEOTIDE SEQUENCE [LARGE SCALE GENOMIC DNA]</scope>
    <source>
        <strain evidence="1 2">13CB8C</strain>
    </source>
</reference>
<evidence type="ECO:0000313" key="1">
    <source>
        <dbReference type="EMBL" id="GAB1254093.1"/>
    </source>
</evidence>
<accession>A0ABQ0E8K4</accession>
<proteinExistence type="predicted"/>
<protein>
    <submittedName>
        <fullName evidence="1">Uncharacterized protein</fullName>
    </submittedName>
</protein>
<organism evidence="1 2">
    <name type="scientific">Desulfovibrio falkowii</name>
    <dbReference type="NCBI Taxonomy" id="3136602"/>
    <lineage>
        <taxon>Bacteria</taxon>
        <taxon>Pseudomonadati</taxon>
        <taxon>Thermodesulfobacteriota</taxon>
        <taxon>Desulfovibrionia</taxon>
        <taxon>Desulfovibrionales</taxon>
        <taxon>Desulfovibrionaceae</taxon>
        <taxon>Desulfovibrio</taxon>
    </lineage>
</organism>
<keyword evidence="2" id="KW-1185">Reference proteome</keyword>
<comment type="caution">
    <text evidence="1">The sequence shown here is derived from an EMBL/GenBank/DDBJ whole genome shotgun (WGS) entry which is preliminary data.</text>
</comment>
<dbReference type="EMBL" id="BAAFSG010000001">
    <property type="protein sequence ID" value="GAB1254093.1"/>
    <property type="molecule type" value="Genomic_DNA"/>
</dbReference>
<sequence length="61" mass="6415">MPNVVANGLKRSQIVVDPRLNGTTETQSAYHAAGSQTEGSIDLSGASVYSITPDLVLQARE</sequence>
<dbReference type="Proteomes" id="UP001628192">
    <property type="component" value="Unassembled WGS sequence"/>
</dbReference>
<gene>
    <name evidence="1" type="ORF">Defa_15800</name>
</gene>
<evidence type="ECO:0000313" key="2">
    <source>
        <dbReference type="Proteomes" id="UP001628192"/>
    </source>
</evidence>
<name>A0ABQ0E8K4_9BACT</name>